<dbReference type="Gene3D" id="3.40.1550.20">
    <property type="entry name" value="Transcriptional regulator MraZ domain"/>
    <property type="match status" value="1"/>
</dbReference>
<name>A0ABU5E5U5_9PROT</name>
<reference evidence="9 10" key="1">
    <citation type="journal article" date="2016" name="Antonie Van Leeuwenhoek">
        <title>Dongia soli sp. nov., isolated from soil from Dokdo, Korea.</title>
        <authorList>
            <person name="Kim D.U."/>
            <person name="Lee H."/>
            <person name="Kim H."/>
            <person name="Kim S.G."/>
            <person name="Ka J.O."/>
        </authorList>
    </citation>
    <scope>NUCLEOTIDE SEQUENCE [LARGE SCALE GENOMIC DNA]</scope>
    <source>
        <strain evidence="9 10">D78</strain>
    </source>
</reference>
<dbReference type="CDD" id="cd16320">
    <property type="entry name" value="MraZ_N"/>
    <property type="match status" value="1"/>
</dbReference>
<sequence>MALFIDTFINKIDKKGRISVPATFRAALANQAFQGIVAFPSFKYAAIQCAGMDWMQALTDRMTQVDLFSDEHDDLTATLFADAKQLPFDGEGRIMLPESLAAHAGITEAAAFVGRGSGFEIWEPAKLEAYKAEARRRALEKGRTLRQAPGGPGGGA</sequence>
<keyword evidence="5 7" id="KW-0238">DNA-binding</keyword>
<dbReference type="SUPFAM" id="SSF89447">
    <property type="entry name" value="AbrB/MazE/MraZ-like"/>
    <property type="match status" value="1"/>
</dbReference>
<dbReference type="Proteomes" id="UP001279642">
    <property type="component" value="Unassembled WGS sequence"/>
</dbReference>
<keyword evidence="3" id="KW-0677">Repeat</keyword>
<evidence type="ECO:0000256" key="7">
    <source>
        <dbReference type="HAMAP-Rule" id="MF_01008"/>
    </source>
</evidence>
<accession>A0ABU5E5U5</accession>
<dbReference type="PANTHER" id="PTHR34701:SF1">
    <property type="entry name" value="TRANSCRIPTIONAL REGULATOR MRAZ"/>
    <property type="match status" value="1"/>
</dbReference>
<evidence type="ECO:0000256" key="6">
    <source>
        <dbReference type="ARBA" id="ARBA00023163"/>
    </source>
</evidence>
<evidence type="ECO:0000313" key="9">
    <source>
        <dbReference type="EMBL" id="MDY0881272.1"/>
    </source>
</evidence>
<dbReference type="EMBL" id="JAXCLW010000001">
    <property type="protein sequence ID" value="MDY0881272.1"/>
    <property type="molecule type" value="Genomic_DNA"/>
</dbReference>
<evidence type="ECO:0000256" key="1">
    <source>
        <dbReference type="ARBA" id="ARBA00013860"/>
    </source>
</evidence>
<dbReference type="InterPro" id="IPR038619">
    <property type="entry name" value="MraZ_sf"/>
</dbReference>
<dbReference type="InterPro" id="IPR020603">
    <property type="entry name" value="MraZ_dom"/>
</dbReference>
<feature type="domain" description="SpoVT-AbrB" evidence="8">
    <location>
        <begin position="7"/>
        <end position="52"/>
    </location>
</feature>
<dbReference type="Pfam" id="PF02381">
    <property type="entry name" value="MraZ"/>
    <property type="match status" value="1"/>
</dbReference>
<dbReference type="NCBIfam" id="NF001477">
    <property type="entry name" value="PRK00326.2-4"/>
    <property type="match status" value="1"/>
</dbReference>
<dbReference type="InterPro" id="IPR003444">
    <property type="entry name" value="MraZ"/>
</dbReference>
<dbReference type="InterPro" id="IPR035642">
    <property type="entry name" value="MraZ_N"/>
</dbReference>
<dbReference type="InterPro" id="IPR037914">
    <property type="entry name" value="SpoVT-AbrB_sf"/>
</dbReference>
<dbReference type="InterPro" id="IPR007159">
    <property type="entry name" value="SpoVT-AbrB_dom"/>
</dbReference>
<keyword evidence="4 7" id="KW-0805">Transcription regulation</keyword>
<evidence type="ECO:0000256" key="2">
    <source>
        <dbReference type="ARBA" id="ARBA00022490"/>
    </source>
</evidence>
<keyword evidence="6 7" id="KW-0804">Transcription</keyword>
<dbReference type="PROSITE" id="PS51740">
    <property type="entry name" value="SPOVT_ABRB"/>
    <property type="match status" value="1"/>
</dbReference>
<gene>
    <name evidence="7 9" type="primary">mraZ</name>
    <name evidence="9" type="ORF">SMD27_00310</name>
</gene>
<evidence type="ECO:0000256" key="5">
    <source>
        <dbReference type="ARBA" id="ARBA00023125"/>
    </source>
</evidence>
<protein>
    <recommendedName>
        <fullName evidence="1 7">Transcriptional regulator MraZ</fullName>
    </recommendedName>
</protein>
<comment type="subcellular location">
    <subcellularLocation>
        <location evidence="7">Cytoplasm</location>
        <location evidence="7">Nucleoid</location>
    </subcellularLocation>
</comment>
<keyword evidence="2 7" id="KW-0963">Cytoplasm</keyword>
<dbReference type="CDD" id="cd16321">
    <property type="entry name" value="MraZ_C"/>
    <property type="match status" value="1"/>
</dbReference>
<evidence type="ECO:0000256" key="4">
    <source>
        <dbReference type="ARBA" id="ARBA00023015"/>
    </source>
</evidence>
<proteinExistence type="inferred from homology"/>
<dbReference type="PANTHER" id="PTHR34701">
    <property type="entry name" value="TRANSCRIPTIONAL REGULATOR MRAZ"/>
    <property type="match status" value="1"/>
</dbReference>
<evidence type="ECO:0000259" key="8">
    <source>
        <dbReference type="PROSITE" id="PS51740"/>
    </source>
</evidence>
<organism evidence="9 10">
    <name type="scientific">Dongia soli</name>
    <dbReference type="NCBI Taxonomy" id="600628"/>
    <lineage>
        <taxon>Bacteria</taxon>
        <taxon>Pseudomonadati</taxon>
        <taxon>Pseudomonadota</taxon>
        <taxon>Alphaproteobacteria</taxon>
        <taxon>Rhodospirillales</taxon>
        <taxon>Dongiaceae</taxon>
        <taxon>Dongia</taxon>
    </lineage>
</organism>
<evidence type="ECO:0000313" key="10">
    <source>
        <dbReference type="Proteomes" id="UP001279642"/>
    </source>
</evidence>
<dbReference type="RefSeq" id="WP_320506343.1">
    <property type="nucleotide sequence ID" value="NZ_JAXCLW010000001.1"/>
</dbReference>
<dbReference type="InterPro" id="IPR035644">
    <property type="entry name" value="MraZ_C"/>
</dbReference>
<comment type="caution">
    <text evidence="9">The sequence shown here is derived from an EMBL/GenBank/DDBJ whole genome shotgun (WGS) entry which is preliminary data.</text>
</comment>
<evidence type="ECO:0000256" key="3">
    <source>
        <dbReference type="ARBA" id="ARBA00022737"/>
    </source>
</evidence>
<dbReference type="HAMAP" id="MF_01008">
    <property type="entry name" value="MraZ"/>
    <property type="match status" value="1"/>
</dbReference>
<comment type="similarity">
    <text evidence="7">Belongs to the MraZ family.</text>
</comment>
<keyword evidence="10" id="KW-1185">Reference proteome</keyword>
<comment type="subunit">
    <text evidence="7">Forms oligomers.</text>
</comment>